<dbReference type="PANTHER" id="PTHR30146:SF109">
    <property type="entry name" value="HTH-TYPE TRANSCRIPTIONAL REGULATOR GALS"/>
    <property type="match status" value="1"/>
</dbReference>
<dbReference type="SMART" id="SM00354">
    <property type="entry name" value="HTH_LACI"/>
    <property type="match status" value="1"/>
</dbReference>
<dbReference type="InterPro" id="IPR010982">
    <property type="entry name" value="Lambda_DNA-bd_dom_sf"/>
</dbReference>
<proteinExistence type="predicted"/>
<dbReference type="GO" id="GO:0000976">
    <property type="term" value="F:transcription cis-regulatory region binding"/>
    <property type="evidence" value="ECO:0007669"/>
    <property type="project" value="TreeGrafter"/>
</dbReference>
<dbReference type="GO" id="GO:0003700">
    <property type="term" value="F:DNA-binding transcription factor activity"/>
    <property type="evidence" value="ECO:0007669"/>
    <property type="project" value="TreeGrafter"/>
</dbReference>
<dbReference type="AlphaFoldDB" id="A0A290QK05"/>
<evidence type="ECO:0000256" key="3">
    <source>
        <dbReference type="ARBA" id="ARBA00023163"/>
    </source>
</evidence>
<keyword evidence="1" id="KW-0805">Transcription regulation</keyword>
<dbReference type="InterPro" id="IPR028082">
    <property type="entry name" value="Peripla_BP_I"/>
</dbReference>
<name>A0A290QK05_9BACT</name>
<evidence type="ECO:0000256" key="1">
    <source>
        <dbReference type="ARBA" id="ARBA00023015"/>
    </source>
</evidence>
<reference evidence="5 6" key="1">
    <citation type="submission" date="2017-09" db="EMBL/GenBank/DDBJ databases">
        <title>Complete genome sequence of Verrucomicrobial strain HZ-65, isolated from freshwater.</title>
        <authorList>
            <person name="Choi A."/>
        </authorList>
    </citation>
    <scope>NUCLEOTIDE SEQUENCE [LARGE SCALE GENOMIC DNA]</scope>
    <source>
        <strain evidence="5 6">HZ-65</strain>
    </source>
</reference>
<keyword evidence="3" id="KW-0804">Transcription</keyword>
<dbReference type="PANTHER" id="PTHR30146">
    <property type="entry name" value="LACI-RELATED TRANSCRIPTIONAL REPRESSOR"/>
    <property type="match status" value="1"/>
</dbReference>
<evidence type="ECO:0000313" key="6">
    <source>
        <dbReference type="Proteomes" id="UP000217265"/>
    </source>
</evidence>
<dbReference type="InterPro" id="IPR000843">
    <property type="entry name" value="HTH_LacI"/>
</dbReference>
<dbReference type="SUPFAM" id="SSF53822">
    <property type="entry name" value="Periplasmic binding protein-like I"/>
    <property type="match status" value="1"/>
</dbReference>
<gene>
    <name evidence="5" type="ORF">CMV30_09675</name>
</gene>
<sequence>MSPSIDATPASGAHRPTLKDIARESGYHITTVSLALRDHSSIPDSTRQRIKEIATRLGYERNPVFHALSRFRQQGSVCAPSPRIAYLENYNIGYGRERPPYMREIHEGAQRQAGLLGYQLEVLAVGEDNHDSRSLTKHLRENQITGIVIGGFVPGFAEIALNWDDYAVAKIHSRHTEPDAPTIGNDHIREVRLAFRRLAALGYKRIGMAVGRADEDACGHRHSAGYLMEETSLPPERRVPPLLFPYNSDATTLGGIIARWVRRHNIDAVLCNWSNIHELLATDGLRVPQQVACACLCLCDPAPAGLAGIRPHLHLLGERAVSTVVAQLKSGERGVPEFASSLYVQSVWQDGESAPARG</sequence>
<accession>A0A290QK05</accession>
<dbReference type="Pfam" id="PF00356">
    <property type="entry name" value="LacI"/>
    <property type="match status" value="1"/>
</dbReference>
<organism evidence="5 6">
    <name type="scientific">Nibricoccus aquaticus</name>
    <dbReference type="NCBI Taxonomy" id="2576891"/>
    <lineage>
        <taxon>Bacteria</taxon>
        <taxon>Pseudomonadati</taxon>
        <taxon>Verrucomicrobiota</taxon>
        <taxon>Opitutia</taxon>
        <taxon>Opitutales</taxon>
        <taxon>Opitutaceae</taxon>
        <taxon>Nibricoccus</taxon>
    </lineage>
</organism>
<dbReference type="Gene3D" id="3.40.50.2300">
    <property type="match status" value="2"/>
</dbReference>
<evidence type="ECO:0000256" key="2">
    <source>
        <dbReference type="ARBA" id="ARBA00023125"/>
    </source>
</evidence>
<dbReference type="EMBL" id="CP023344">
    <property type="protein sequence ID" value="ATC64202.1"/>
    <property type="molecule type" value="Genomic_DNA"/>
</dbReference>
<dbReference type="OrthoDB" id="180112at2"/>
<dbReference type="CDD" id="cd01392">
    <property type="entry name" value="HTH_LacI"/>
    <property type="match status" value="1"/>
</dbReference>
<evidence type="ECO:0000313" key="5">
    <source>
        <dbReference type="EMBL" id="ATC64202.1"/>
    </source>
</evidence>
<dbReference type="PROSITE" id="PS50932">
    <property type="entry name" value="HTH_LACI_2"/>
    <property type="match status" value="1"/>
</dbReference>
<dbReference type="Gene3D" id="1.10.260.40">
    <property type="entry name" value="lambda repressor-like DNA-binding domains"/>
    <property type="match status" value="1"/>
</dbReference>
<dbReference type="Proteomes" id="UP000217265">
    <property type="component" value="Chromosome"/>
</dbReference>
<feature type="domain" description="HTH lacI-type" evidence="4">
    <location>
        <begin position="16"/>
        <end position="70"/>
    </location>
</feature>
<dbReference type="RefSeq" id="WP_096055834.1">
    <property type="nucleotide sequence ID" value="NZ_CP023344.1"/>
</dbReference>
<evidence type="ECO:0000259" key="4">
    <source>
        <dbReference type="PROSITE" id="PS50932"/>
    </source>
</evidence>
<dbReference type="Pfam" id="PF00532">
    <property type="entry name" value="Peripla_BP_1"/>
    <property type="match status" value="1"/>
</dbReference>
<protein>
    <recommendedName>
        <fullName evidence="4">HTH lacI-type domain-containing protein</fullName>
    </recommendedName>
</protein>
<keyword evidence="6" id="KW-1185">Reference proteome</keyword>
<dbReference type="SUPFAM" id="SSF47413">
    <property type="entry name" value="lambda repressor-like DNA-binding domains"/>
    <property type="match status" value="1"/>
</dbReference>
<dbReference type="InterPro" id="IPR001761">
    <property type="entry name" value="Peripla_BP/Lac1_sug-bd_dom"/>
</dbReference>
<keyword evidence="2" id="KW-0238">DNA-binding</keyword>
<dbReference type="KEGG" id="vbh:CMV30_09675"/>